<name>A0ABY2D218_9GAMM</name>
<dbReference type="EMBL" id="SLTR01000495">
    <property type="protein sequence ID" value="TDA82902.1"/>
    <property type="molecule type" value="Genomic_DNA"/>
</dbReference>
<proteinExistence type="predicted"/>
<comment type="caution">
    <text evidence="1">The sequence shown here is derived from an EMBL/GenBank/DDBJ whole genome shotgun (WGS) entry which is preliminary data.</text>
</comment>
<gene>
    <name evidence="1" type="ORF">E0702_17550</name>
</gene>
<dbReference type="Proteomes" id="UP000294823">
    <property type="component" value="Unassembled WGS sequence"/>
</dbReference>
<reference evidence="1 2" key="1">
    <citation type="submission" date="2019-03" db="EMBL/GenBank/DDBJ databases">
        <title>Halomonas marinisediminis sp. nov., a moderately halophilic bacterium isolated from the Bohai Gulf.</title>
        <authorList>
            <person name="Ji X."/>
        </authorList>
    </citation>
    <scope>NUCLEOTIDE SEQUENCE [LARGE SCALE GENOMIC DNA]</scope>
    <source>
        <strain evidence="1 2">204</strain>
    </source>
</reference>
<feature type="non-terminal residue" evidence="1">
    <location>
        <position position="78"/>
    </location>
</feature>
<accession>A0ABY2D218</accession>
<protein>
    <submittedName>
        <fullName evidence="1">Uncharacterized protein</fullName>
    </submittedName>
</protein>
<evidence type="ECO:0000313" key="1">
    <source>
        <dbReference type="EMBL" id="TDA82902.1"/>
    </source>
</evidence>
<evidence type="ECO:0000313" key="2">
    <source>
        <dbReference type="Proteomes" id="UP000294823"/>
    </source>
</evidence>
<keyword evidence="2" id="KW-1185">Reference proteome</keyword>
<organism evidence="1 2">
    <name type="scientific">Halomonas marinisediminis</name>
    <dbReference type="NCBI Taxonomy" id="2546095"/>
    <lineage>
        <taxon>Bacteria</taxon>
        <taxon>Pseudomonadati</taxon>
        <taxon>Pseudomonadota</taxon>
        <taxon>Gammaproteobacteria</taxon>
        <taxon>Oceanospirillales</taxon>
        <taxon>Halomonadaceae</taxon>
        <taxon>Halomonas</taxon>
    </lineage>
</organism>
<sequence length="78" mass="8904">MRFEHGKGETPFLDFDPITKELAIKTRGYKGTDAFEFNSEGKIKLHKYYYLAQGSLLGKDYPIVLGKNETSKIVKSDE</sequence>